<proteinExistence type="predicted"/>
<keyword evidence="3" id="KW-1185">Reference proteome</keyword>
<comment type="caution">
    <text evidence="2">The sequence shown here is derived from an EMBL/GenBank/DDBJ whole genome shotgun (WGS) entry which is preliminary data.</text>
</comment>
<dbReference type="Proteomes" id="UP001500866">
    <property type="component" value="Unassembled WGS sequence"/>
</dbReference>
<name>A0ABN1FM39_9BACI</name>
<keyword evidence="1" id="KW-0812">Transmembrane</keyword>
<reference evidence="2 3" key="1">
    <citation type="journal article" date="2019" name="Int. J. Syst. Evol. Microbiol.">
        <title>The Global Catalogue of Microorganisms (GCM) 10K type strain sequencing project: providing services to taxonomists for standard genome sequencing and annotation.</title>
        <authorList>
            <consortium name="The Broad Institute Genomics Platform"/>
            <consortium name="The Broad Institute Genome Sequencing Center for Infectious Disease"/>
            <person name="Wu L."/>
            <person name="Ma J."/>
        </authorList>
    </citation>
    <scope>NUCLEOTIDE SEQUENCE [LARGE SCALE GENOMIC DNA]</scope>
    <source>
        <strain evidence="2 3">JCM 15395</strain>
    </source>
</reference>
<accession>A0ABN1FM39</accession>
<keyword evidence="1" id="KW-0472">Membrane</keyword>
<feature type="transmembrane region" description="Helical" evidence="1">
    <location>
        <begin position="12"/>
        <end position="34"/>
    </location>
</feature>
<protein>
    <submittedName>
        <fullName evidence="2">Uncharacterized protein</fullName>
    </submittedName>
</protein>
<organism evidence="2 3">
    <name type="scientific">Virgibacillus siamensis</name>
    <dbReference type="NCBI Taxonomy" id="480071"/>
    <lineage>
        <taxon>Bacteria</taxon>
        <taxon>Bacillati</taxon>
        <taxon>Bacillota</taxon>
        <taxon>Bacilli</taxon>
        <taxon>Bacillales</taxon>
        <taxon>Bacillaceae</taxon>
        <taxon>Virgibacillus</taxon>
    </lineage>
</organism>
<evidence type="ECO:0000256" key="1">
    <source>
        <dbReference type="SAM" id="Phobius"/>
    </source>
</evidence>
<evidence type="ECO:0000313" key="2">
    <source>
        <dbReference type="EMBL" id="GAA0593703.1"/>
    </source>
</evidence>
<dbReference type="EMBL" id="BAAADS010000003">
    <property type="protein sequence ID" value="GAA0593703.1"/>
    <property type="molecule type" value="Genomic_DNA"/>
</dbReference>
<evidence type="ECO:0000313" key="3">
    <source>
        <dbReference type="Proteomes" id="UP001500866"/>
    </source>
</evidence>
<keyword evidence="1" id="KW-1133">Transmembrane helix</keyword>
<gene>
    <name evidence="2" type="ORF">GCM10009001_07350</name>
</gene>
<sequence length="54" mass="6029">MHEKFSTKTFNVMNVLSDVIFFLSILGLIFYGTIMGDSIKWGLVVPIGLLVLPL</sequence>